<dbReference type="OrthoDB" id="8062037at2759"/>
<accession>A0A165TIN7</accession>
<dbReference type="PROSITE" id="PS50089">
    <property type="entry name" value="ZF_RING_2"/>
    <property type="match status" value="1"/>
</dbReference>
<reference evidence="8 9" key="1">
    <citation type="journal article" date="2016" name="Mol. Biol. Evol.">
        <title>Comparative Genomics of Early-Diverging Mushroom-Forming Fungi Provides Insights into the Origins of Lignocellulose Decay Capabilities.</title>
        <authorList>
            <person name="Nagy L.G."/>
            <person name="Riley R."/>
            <person name="Tritt A."/>
            <person name="Adam C."/>
            <person name="Daum C."/>
            <person name="Floudas D."/>
            <person name="Sun H."/>
            <person name="Yadav J.S."/>
            <person name="Pangilinan J."/>
            <person name="Larsson K.H."/>
            <person name="Matsuura K."/>
            <person name="Barry K."/>
            <person name="Labutti K."/>
            <person name="Kuo R."/>
            <person name="Ohm R.A."/>
            <person name="Bhattacharya S.S."/>
            <person name="Shirouzu T."/>
            <person name="Yoshinaga Y."/>
            <person name="Martin F.M."/>
            <person name="Grigoriev I.V."/>
            <person name="Hibbett D.S."/>
        </authorList>
    </citation>
    <scope>NUCLEOTIDE SEQUENCE [LARGE SCALE GENOMIC DNA]</scope>
    <source>
        <strain evidence="8 9">HHB14362 ss-1</strain>
    </source>
</reference>
<feature type="transmembrane region" description="Helical" evidence="6">
    <location>
        <begin position="27"/>
        <end position="53"/>
    </location>
</feature>
<dbReference type="PANTHER" id="PTHR14155">
    <property type="entry name" value="RING FINGER DOMAIN-CONTAINING"/>
    <property type="match status" value="1"/>
</dbReference>
<name>A0A165TIN7_9AGAM</name>
<evidence type="ECO:0000256" key="2">
    <source>
        <dbReference type="ARBA" id="ARBA00022771"/>
    </source>
</evidence>
<dbReference type="InterPro" id="IPR001841">
    <property type="entry name" value="Znf_RING"/>
</dbReference>
<feature type="region of interest" description="Disordered" evidence="5">
    <location>
        <begin position="125"/>
        <end position="155"/>
    </location>
</feature>
<organism evidence="8 9">
    <name type="scientific">Neolentinus lepideus HHB14362 ss-1</name>
    <dbReference type="NCBI Taxonomy" id="1314782"/>
    <lineage>
        <taxon>Eukaryota</taxon>
        <taxon>Fungi</taxon>
        <taxon>Dikarya</taxon>
        <taxon>Basidiomycota</taxon>
        <taxon>Agaricomycotina</taxon>
        <taxon>Agaricomycetes</taxon>
        <taxon>Gloeophyllales</taxon>
        <taxon>Gloeophyllaceae</taxon>
        <taxon>Neolentinus</taxon>
    </lineage>
</organism>
<sequence length="504" mass="56572">MPPNSSRYRKIMTFLGYGRYATKARKALVTLTWTLSFAFVQVVVVIALLAYSSRTRSPTMPQYTEWKACDRPLGVWNALWAGKILMGCSMGIWGFSRDRVARQNAAMERQNALAMAEAGRATGQYTTPGHETRTVGNTTTTGRQSYGGGNNNNVNVESTGPHARLYSRMSFLSSLLTLTWFVIAHILEYTSVNTCRHDAPHVWWLTFGILCLMYLTVVEVIIVGLVMFVLGPLIFLFYNIILVLLGRHPLQNPGYMKPEIGKLPKSVVERIPLVLYIPPPPDDEKEKPSPVAFPPPIYTYPPKSSQAGSVVPGRRRRRFTFLRNFAKAKGTRKDSEGRDTSRGGKTAEKEKTELTWEDNWEQGDLPFVRLEDNRAACAICLLDFEEPKRIRPLTNENEGDDRAKVNETDATAKGDEGADQTASGQVEELRVGEVTEEERAEILKLEDAGEGPQPLRLLGCGHVFHKTCLDPWLTDVSGRCPVCQRPVELPVTDQQKKMGRRRRP</sequence>
<dbReference type="Proteomes" id="UP000076761">
    <property type="component" value="Unassembled WGS sequence"/>
</dbReference>
<feature type="region of interest" description="Disordered" evidence="5">
    <location>
        <begin position="392"/>
        <end position="433"/>
    </location>
</feature>
<dbReference type="GO" id="GO:0008270">
    <property type="term" value="F:zinc ion binding"/>
    <property type="evidence" value="ECO:0007669"/>
    <property type="project" value="UniProtKB-KW"/>
</dbReference>
<keyword evidence="9" id="KW-1185">Reference proteome</keyword>
<evidence type="ECO:0000256" key="5">
    <source>
        <dbReference type="SAM" id="MobiDB-lite"/>
    </source>
</evidence>
<keyword evidence="3" id="KW-0862">Zinc</keyword>
<evidence type="ECO:0000256" key="6">
    <source>
        <dbReference type="SAM" id="Phobius"/>
    </source>
</evidence>
<keyword evidence="1" id="KW-0479">Metal-binding</keyword>
<feature type="compositionally biased region" description="Low complexity" evidence="5">
    <location>
        <begin position="134"/>
        <end position="143"/>
    </location>
</feature>
<gene>
    <name evidence="8" type="ORF">NEOLEDRAFT_1155469</name>
</gene>
<dbReference type="Gene3D" id="3.30.40.10">
    <property type="entry name" value="Zinc/RING finger domain, C3HC4 (zinc finger)"/>
    <property type="match status" value="1"/>
</dbReference>
<dbReference type="EMBL" id="KV425565">
    <property type="protein sequence ID" value="KZT26724.1"/>
    <property type="molecule type" value="Genomic_DNA"/>
</dbReference>
<dbReference type="CDD" id="cd16448">
    <property type="entry name" value="RING-H2"/>
    <property type="match status" value="1"/>
</dbReference>
<feature type="transmembrane region" description="Helical" evidence="6">
    <location>
        <begin position="73"/>
        <end position="95"/>
    </location>
</feature>
<proteinExistence type="predicted"/>
<dbReference type="Pfam" id="PF13639">
    <property type="entry name" value="zf-RING_2"/>
    <property type="match status" value="1"/>
</dbReference>
<dbReference type="AlphaFoldDB" id="A0A165TIN7"/>
<evidence type="ECO:0000313" key="9">
    <source>
        <dbReference type="Proteomes" id="UP000076761"/>
    </source>
</evidence>
<feature type="compositionally biased region" description="Basic and acidic residues" evidence="5">
    <location>
        <begin position="331"/>
        <end position="353"/>
    </location>
</feature>
<evidence type="ECO:0000259" key="7">
    <source>
        <dbReference type="PROSITE" id="PS50089"/>
    </source>
</evidence>
<keyword evidence="2 4" id="KW-0863">Zinc-finger</keyword>
<feature type="compositionally biased region" description="Basic and acidic residues" evidence="5">
    <location>
        <begin position="400"/>
        <end position="416"/>
    </location>
</feature>
<keyword evidence="6" id="KW-0472">Membrane</keyword>
<feature type="domain" description="RING-type" evidence="7">
    <location>
        <begin position="460"/>
        <end position="484"/>
    </location>
</feature>
<evidence type="ECO:0000256" key="4">
    <source>
        <dbReference type="PROSITE-ProRule" id="PRU00175"/>
    </source>
</evidence>
<keyword evidence="6" id="KW-1133">Transmembrane helix</keyword>
<feature type="transmembrane region" description="Helical" evidence="6">
    <location>
        <begin position="169"/>
        <end position="187"/>
    </location>
</feature>
<evidence type="ECO:0000256" key="3">
    <source>
        <dbReference type="ARBA" id="ARBA00022833"/>
    </source>
</evidence>
<dbReference type="InterPro" id="IPR053238">
    <property type="entry name" value="RING-H2_zinc_finger"/>
</dbReference>
<evidence type="ECO:0000313" key="8">
    <source>
        <dbReference type="EMBL" id="KZT26724.1"/>
    </source>
</evidence>
<dbReference type="SMART" id="SM00184">
    <property type="entry name" value="RING"/>
    <property type="match status" value="1"/>
</dbReference>
<protein>
    <recommendedName>
        <fullName evidence="7">RING-type domain-containing protein</fullName>
    </recommendedName>
</protein>
<dbReference type="InterPro" id="IPR013083">
    <property type="entry name" value="Znf_RING/FYVE/PHD"/>
</dbReference>
<feature type="region of interest" description="Disordered" evidence="5">
    <location>
        <begin position="328"/>
        <end position="353"/>
    </location>
</feature>
<evidence type="ECO:0000256" key="1">
    <source>
        <dbReference type="ARBA" id="ARBA00022723"/>
    </source>
</evidence>
<dbReference type="InParanoid" id="A0A165TIN7"/>
<feature type="transmembrane region" description="Helical" evidence="6">
    <location>
        <begin position="207"/>
        <end position="238"/>
    </location>
</feature>
<dbReference type="SUPFAM" id="SSF57850">
    <property type="entry name" value="RING/U-box"/>
    <property type="match status" value="1"/>
</dbReference>
<dbReference type="PANTHER" id="PTHR14155:SF627">
    <property type="entry name" value="OS06G0192800 PROTEIN"/>
    <property type="match status" value="1"/>
</dbReference>
<dbReference type="STRING" id="1314782.A0A165TIN7"/>
<keyword evidence="6" id="KW-0812">Transmembrane</keyword>